<dbReference type="Pfam" id="PF13419">
    <property type="entry name" value="HAD_2"/>
    <property type="match status" value="1"/>
</dbReference>
<dbReference type="InterPro" id="IPR036412">
    <property type="entry name" value="HAD-like_sf"/>
</dbReference>
<dbReference type="PANTHER" id="PTHR43434:SF1">
    <property type="entry name" value="PHOSPHOGLYCOLATE PHOSPHATASE"/>
    <property type="match status" value="1"/>
</dbReference>
<dbReference type="Proteomes" id="UP000320235">
    <property type="component" value="Unassembled WGS sequence"/>
</dbReference>
<dbReference type="SFLD" id="SFLDS00003">
    <property type="entry name" value="Haloacid_Dehalogenase"/>
    <property type="match status" value="1"/>
</dbReference>
<evidence type="ECO:0000313" key="2">
    <source>
        <dbReference type="Proteomes" id="UP000320235"/>
    </source>
</evidence>
<dbReference type="GO" id="GO:0006281">
    <property type="term" value="P:DNA repair"/>
    <property type="evidence" value="ECO:0007669"/>
    <property type="project" value="TreeGrafter"/>
</dbReference>
<gene>
    <name evidence="1" type="ORF">FB391_1701</name>
</gene>
<dbReference type="InterPro" id="IPR050155">
    <property type="entry name" value="HAD-like_hydrolase_sf"/>
</dbReference>
<dbReference type="RefSeq" id="WP_141894005.1">
    <property type="nucleotide sequence ID" value="NZ_BAABLH010000004.1"/>
</dbReference>
<dbReference type="PANTHER" id="PTHR43434">
    <property type="entry name" value="PHOSPHOGLYCOLATE PHOSPHATASE"/>
    <property type="match status" value="1"/>
</dbReference>
<reference evidence="1 2" key="1">
    <citation type="submission" date="2019-06" db="EMBL/GenBank/DDBJ databases">
        <title>Sequencing the genomes of 1000 actinobacteria strains.</title>
        <authorList>
            <person name="Klenk H.-P."/>
        </authorList>
    </citation>
    <scope>NUCLEOTIDE SEQUENCE [LARGE SCALE GENOMIC DNA]</scope>
    <source>
        <strain evidence="1 2">DSM 105492</strain>
    </source>
</reference>
<dbReference type="EMBL" id="VFPE01000002">
    <property type="protein sequence ID" value="TQM27675.1"/>
    <property type="molecule type" value="Genomic_DNA"/>
</dbReference>
<proteinExistence type="predicted"/>
<evidence type="ECO:0000313" key="1">
    <source>
        <dbReference type="EMBL" id="TQM27675.1"/>
    </source>
</evidence>
<name>A0A543F1G0_9MICO</name>
<sequence length="209" mass="22993">MTVKAVCWDWNGTLLDDVARCLRVMNLMLADFGRPRIADAAAYRAVFRFPLDLFYADVGIEPGEYRAAVDRYLELLTADTTDVPLHGGAREALDRVRSRGIAQVLASATLAPLLEAQLRPHRLAGSFDRILSITDAHRASKRDVIAAWLEGTGYEPADVLLIGDTDHDLEIARELGTRFVHFEGGHQALSDGDVVSIRALGQLERVLDG</sequence>
<organism evidence="1 2">
    <name type="scientific">Microbacterium kyungheense</name>
    <dbReference type="NCBI Taxonomy" id="1263636"/>
    <lineage>
        <taxon>Bacteria</taxon>
        <taxon>Bacillati</taxon>
        <taxon>Actinomycetota</taxon>
        <taxon>Actinomycetes</taxon>
        <taxon>Micrococcales</taxon>
        <taxon>Microbacteriaceae</taxon>
        <taxon>Microbacterium</taxon>
    </lineage>
</organism>
<accession>A0A543F1G0</accession>
<dbReference type="GO" id="GO:0008967">
    <property type="term" value="F:phosphoglycolate phosphatase activity"/>
    <property type="evidence" value="ECO:0007669"/>
    <property type="project" value="TreeGrafter"/>
</dbReference>
<dbReference type="AlphaFoldDB" id="A0A543F1G0"/>
<dbReference type="InterPro" id="IPR023198">
    <property type="entry name" value="PGP-like_dom2"/>
</dbReference>
<dbReference type="InterPro" id="IPR023214">
    <property type="entry name" value="HAD_sf"/>
</dbReference>
<dbReference type="GO" id="GO:0005829">
    <property type="term" value="C:cytosol"/>
    <property type="evidence" value="ECO:0007669"/>
    <property type="project" value="TreeGrafter"/>
</dbReference>
<dbReference type="OrthoDB" id="9782449at2"/>
<dbReference type="SUPFAM" id="SSF56784">
    <property type="entry name" value="HAD-like"/>
    <property type="match status" value="1"/>
</dbReference>
<protein>
    <submittedName>
        <fullName evidence="1">Phosphoglycolate phosphatase</fullName>
    </submittedName>
</protein>
<keyword evidence="2" id="KW-1185">Reference proteome</keyword>
<dbReference type="InterPro" id="IPR041492">
    <property type="entry name" value="HAD_2"/>
</dbReference>
<dbReference type="Gene3D" id="3.40.50.1000">
    <property type="entry name" value="HAD superfamily/HAD-like"/>
    <property type="match status" value="1"/>
</dbReference>
<dbReference type="Gene3D" id="1.10.150.240">
    <property type="entry name" value="Putative phosphatase, domain 2"/>
    <property type="match status" value="1"/>
</dbReference>
<dbReference type="SFLD" id="SFLDG01129">
    <property type="entry name" value="C1.5:_HAD__Beta-PGM__Phosphata"/>
    <property type="match status" value="1"/>
</dbReference>
<comment type="caution">
    <text evidence="1">The sequence shown here is derived from an EMBL/GenBank/DDBJ whole genome shotgun (WGS) entry which is preliminary data.</text>
</comment>